<dbReference type="Gene3D" id="3.40.50.720">
    <property type="entry name" value="NAD(P)-binding Rossmann-like Domain"/>
    <property type="match status" value="1"/>
</dbReference>
<comment type="caution">
    <text evidence="3">The sequence shown here is derived from an EMBL/GenBank/DDBJ whole genome shotgun (WGS) entry which is preliminary data.</text>
</comment>
<dbReference type="SUPFAM" id="SSF51735">
    <property type="entry name" value="NAD(P)-binding Rossmann-fold domains"/>
    <property type="match status" value="1"/>
</dbReference>
<evidence type="ECO:0000313" key="3">
    <source>
        <dbReference type="EMBL" id="KAF6003523.1"/>
    </source>
</evidence>
<evidence type="ECO:0000259" key="1">
    <source>
        <dbReference type="Pfam" id="PF01370"/>
    </source>
</evidence>
<dbReference type="InterPro" id="IPR010099">
    <property type="entry name" value="SDR39U1"/>
</dbReference>
<dbReference type="Proteomes" id="UP000530660">
    <property type="component" value="Unassembled WGS sequence"/>
</dbReference>
<dbReference type="AlphaFoldDB" id="A0A7J7IKA7"/>
<evidence type="ECO:0000259" key="2">
    <source>
        <dbReference type="Pfam" id="PF08338"/>
    </source>
</evidence>
<dbReference type="InterPro" id="IPR013549">
    <property type="entry name" value="DUF1731"/>
</dbReference>
<sequence length="326" mass="35791">MWMNAEATGAETKNVLVSGGTGFVGKALVRKLITSGKRVTLLSRDEERARRTFNYKIEAVRFEATGKEEPERAVIRAVSECDAVINLAGEPISDRRWTLPRRARILQSRVNGTRQLVRAIQRADKKPRVLISTSAVGYYGTSETITFDEDTHPAGNDFLAAVAIAWEAAAQDAGVRTVINRFGIVLGPDGGALSKMLPLFNLFVGGPIGSGNQWISWIHLADLTELIMRELDSDNFSGVYNATAPHPVRFGAFCDALAKALRRPNWLPVPSLALQLILGEAAELVLKGQRVLPKRLLENGFKFQFEDVQPALEDIVASWKSPARQG</sequence>
<feature type="domain" description="NAD-dependent epimerase/dehydratase" evidence="1">
    <location>
        <begin position="15"/>
        <end position="233"/>
    </location>
</feature>
<organism evidence="3 4">
    <name type="scientific">Cyanidiococcus yangmingshanensis</name>
    <dbReference type="NCBI Taxonomy" id="2690220"/>
    <lineage>
        <taxon>Eukaryota</taxon>
        <taxon>Rhodophyta</taxon>
        <taxon>Bangiophyceae</taxon>
        <taxon>Cyanidiales</taxon>
        <taxon>Cyanidiaceae</taxon>
        <taxon>Cyanidiococcus</taxon>
    </lineage>
</organism>
<dbReference type="NCBIfam" id="TIGR01777">
    <property type="entry name" value="yfcH"/>
    <property type="match status" value="1"/>
</dbReference>
<dbReference type="PANTHER" id="PTHR11092:SF0">
    <property type="entry name" value="EPIMERASE FAMILY PROTEIN SDR39U1"/>
    <property type="match status" value="1"/>
</dbReference>
<dbReference type="InterPro" id="IPR001509">
    <property type="entry name" value="Epimerase_deHydtase"/>
</dbReference>
<dbReference type="Pfam" id="PF08338">
    <property type="entry name" value="DUF1731"/>
    <property type="match status" value="1"/>
</dbReference>
<proteinExistence type="predicted"/>
<dbReference type="EMBL" id="VWRR01000006">
    <property type="protein sequence ID" value="KAF6003523.1"/>
    <property type="molecule type" value="Genomic_DNA"/>
</dbReference>
<name>A0A7J7IKA7_9RHOD</name>
<dbReference type="PANTHER" id="PTHR11092">
    <property type="entry name" value="SUGAR NUCLEOTIDE EPIMERASE RELATED"/>
    <property type="match status" value="1"/>
</dbReference>
<accession>A0A7J7IKA7</accession>
<evidence type="ECO:0000313" key="4">
    <source>
        <dbReference type="Proteomes" id="UP000530660"/>
    </source>
</evidence>
<dbReference type="Pfam" id="PF01370">
    <property type="entry name" value="Epimerase"/>
    <property type="match status" value="1"/>
</dbReference>
<gene>
    <name evidence="3" type="ORF">F1559_001760</name>
</gene>
<feature type="domain" description="DUF1731" evidence="2">
    <location>
        <begin position="269"/>
        <end position="315"/>
    </location>
</feature>
<dbReference type="CDD" id="cd05242">
    <property type="entry name" value="SDR_a8"/>
    <property type="match status" value="1"/>
</dbReference>
<evidence type="ECO:0008006" key="5">
    <source>
        <dbReference type="Google" id="ProtNLM"/>
    </source>
</evidence>
<dbReference type="OrthoDB" id="276721at2759"/>
<dbReference type="InterPro" id="IPR036291">
    <property type="entry name" value="NAD(P)-bd_dom_sf"/>
</dbReference>
<keyword evidence="4" id="KW-1185">Reference proteome</keyword>
<protein>
    <recommendedName>
        <fullName evidence="5">TIGR01777 family protein</fullName>
    </recommendedName>
</protein>
<reference evidence="3 4" key="1">
    <citation type="journal article" date="2020" name="J. Phycol.">
        <title>Comparative genome analysis reveals Cyanidiococcus gen. nov., a new extremophilic red algal genus sister to Cyanidioschyzon (Cyanidioschyzonaceae, Rhodophyta).</title>
        <authorList>
            <person name="Liu S.-L."/>
            <person name="Chiang Y.-R."/>
            <person name="Yoon H.S."/>
            <person name="Fu H.-Y."/>
        </authorList>
    </citation>
    <scope>NUCLEOTIDE SEQUENCE [LARGE SCALE GENOMIC DNA]</scope>
    <source>
        <strain evidence="3 4">THAL066</strain>
    </source>
</reference>